<dbReference type="GO" id="GO:0016747">
    <property type="term" value="F:acyltransferase activity, transferring groups other than amino-acyl groups"/>
    <property type="evidence" value="ECO:0007669"/>
    <property type="project" value="InterPro"/>
</dbReference>
<keyword evidence="1 4" id="KW-0808">Transferase</keyword>
<evidence type="ECO:0000313" key="4">
    <source>
        <dbReference type="EMBL" id="QQE72656.1"/>
    </source>
</evidence>
<dbReference type="Pfam" id="PF00583">
    <property type="entry name" value="Acetyltransf_1"/>
    <property type="match status" value="1"/>
</dbReference>
<dbReference type="InterPro" id="IPR000182">
    <property type="entry name" value="GNAT_dom"/>
</dbReference>
<dbReference type="EMBL" id="CP066308">
    <property type="protein sequence ID" value="QQE72656.1"/>
    <property type="molecule type" value="Genomic_DNA"/>
</dbReference>
<reference evidence="4 6" key="1">
    <citation type="submission" date="2020-12" db="EMBL/GenBank/DDBJ databases">
        <title>strain FJAT-54423T represents a novel species of the genus Brevibacillus.</title>
        <authorList>
            <person name="Tang R."/>
        </authorList>
    </citation>
    <scope>NUCLEOTIDE SEQUENCE [LARGE SCALE GENOMIC DNA]</scope>
    <source>
        <strain evidence="4 6">FJAT-54423</strain>
    </source>
</reference>
<dbReference type="CDD" id="cd04301">
    <property type="entry name" value="NAT_SF"/>
    <property type="match status" value="1"/>
</dbReference>
<gene>
    <name evidence="4" type="ORF">JD108_11830</name>
    <name evidence="5" type="ORF">KDJ56_11775</name>
</gene>
<evidence type="ECO:0000313" key="5">
    <source>
        <dbReference type="EMBL" id="QUO39734.1"/>
    </source>
</evidence>
<keyword evidence="2" id="KW-0012">Acyltransferase</keyword>
<protein>
    <submittedName>
        <fullName evidence="4">GNAT family N-acetyltransferase</fullName>
    </submittedName>
</protein>
<dbReference type="PANTHER" id="PTHR43877">
    <property type="entry name" value="AMINOALKYLPHOSPHONATE N-ACETYLTRANSFERASE-RELATED-RELATED"/>
    <property type="match status" value="1"/>
</dbReference>
<dbReference type="PROSITE" id="PS51186">
    <property type="entry name" value="GNAT"/>
    <property type="match status" value="1"/>
</dbReference>
<dbReference type="SUPFAM" id="SSF55729">
    <property type="entry name" value="Acyl-CoA N-acyltransferases (Nat)"/>
    <property type="match status" value="1"/>
</dbReference>
<dbReference type="Proteomes" id="UP000595847">
    <property type="component" value="Chromosome"/>
</dbReference>
<dbReference type="Proteomes" id="UP000677234">
    <property type="component" value="Chromosome"/>
</dbReference>
<dbReference type="Pfam" id="PF24553">
    <property type="entry name" value="Rv0428c_C"/>
    <property type="match status" value="1"/>
</dbReference>
<sequence>MRGDAKQIRLIEELAANSWPAYIQQTLGAWRLRINSDETKRANSVFACGPFPEHEEWMGIVEDFYRRRSLSPCYYISQTSPAGLDGMLAAAGYRKTEACYTMIAHCRDLMNRSGMAEPFACEFAGEASREWILDFLRLEGYSPDSYEGYVHIFSAIGPKKAFVILRDQGEVVALGTAVAERGWAGLSNIIVDPQHRGRGAATALVRSLADWSWSNGADQLYLQVLQDNAPALSLYRKLGFTFMYEYHYRLLDT</sequence>
<organism evidence="4 6">
    <name type="scientific">Brevibacillus composti</name>
    <dbReference type="NCBI Taxonomy" id="2796470"/>
    <lineage>
        <taxon>Bacteria</taxon>
        <taxon>Bacillati</taxon>
        <taxon>Bacillota</taxon>
        <taxon>Bacilli</taxon>
        <taxon>Bacillales</taxon>
        <taxon>Paenibacillaceae</taxon>
        <taxon>Brevibacillus</taxon>
    </lineage>
</organism>
<evidence type="ECO:0000256" key="2">
    <source>
        <dbReference type="ARBA" id="ARBA00023315"/>
    </source>
</evidence>
<evidence type="ECO:0000313" key="7">
    <source>
        <dbReference type="Proteomes" id="UP000677234"/>
    </source>
</evidence>
<keyword evidence="7" id="KW-1185">Reference proteome</keyword>
<dbReference type="InterPro" id="IPR016181">
    <property type="entry name" value="Acyl_CoA_acyltransferase"/>
</dbReference>
<name>A0A7T5EHH5_9BACL</name>
<dbReference type="EMBL" id="CP073708">
    <property type="protein sequence ID" value="QUO39734.1"/>
    <property type="molecule type" value="Genomic_DNA"/>
</dbReference>
<dbReference type="Gene3D" id="3.40.630.30">
    <property type="match status" value="1"/>
</dbReference>
<evidence type="ECO:0000256" key="1">
    <source>
        <dbReference type="ARBA" id="ARBA00022679"/>
    </source>
</evidence>
<reference evidence="5" key="2">
    <citation type="submission" date="2021-04" db="EMBL/GenBank/DDBJ databases">
        <title>Brevibacillus composti FJAT-54423, complete genome.</title>
        <authorList>
            <person name="Tang R."/>
        </authorList>
    </citation>
    <scope>NUCLEOTIDE SEQUENCE</scope>
    <source>
        <strain evidence="5">FJAT-54424</strain>
    </source>
</reference>
<evidence type="ECO:0000313" key="6">
    <source>
        <dbReference type="Proteomes" id="UP000595847"/>
    </source>
</evidence>
<evidence type="ECO:0000259" key="3">
    <source>
        <dbReference type="PROSITE" id="PS51186"/>
    </source>
</evidence>
<proteinExistence type="predicted"/>
<accession>A0A7T5EHH5</accession>
<feature type="domain" description="N-acetyltransferase" evidence="3">
    <location>
        <begin position="110"/>
        <end position="253"/>
    </location>
</feature>
<dbReference type="AlphaFoldDB" id="A0A7T5EHH5"/>
<dbReference type="InterPro" id="IPR050832">
    <property type="entry name" value="Bact_Acetyltransf"/>
</dbReference>
<dbReference type="InterPro" id="IPR056935">
    <property type="entry name" value="Rv0428c-like_C"/>
</dbReference>
<dbReference type="RefSeq" id="WP_198826289.1">
    <property type="nucleotide sequence ID" value="NZ_CP066308.1"/>
</dbReference>
<dbReference type="PANTHER" id="PTHR43877:SF2">
    <property type="entry name" value="AMINOALKYLPHOSPHONATE N-ACETYLTRANSFERASE-RELATED"/>
    <property type="match status" value="1"/>
</dbReference>
<dbReference type="KEGG" id="bcop:JD108_11830"/>